<dbReference type="InterPro" id="IPR045941">
    <property type="entry name" value="DUF6361"/>
</dbReference>
<evidence type="ECO:0000313" key="1">
    <source>
        <dbReference type="EMBL" id="UOQ44850.1"/>
    </source>
</evidence>
<organism evidence="1 2">
    <name type="scientific">Halobacillus salinarum</name>
    <dbReference type="NCBI Taxonomy" id="2932257"/>
    <lineage>
        <taxon>Bacteria</taxon>
        <taxon>Bacillati</taxon>
        <taxon>Bacillota</taxon>
        <taxon>Bacilli</taxon>
        <taxon>Bacillales</taxon>
        <taxon>Bacillaceae</taxon>
        <taxon>Halobacillus</taxon>
    </lineage>
</organism>
<gene>
    <name evidence="1" type="ORF">MUN89_02525</name>
</gene>
<accession>A0ABY4EK93</accession>
<sequence>MTPLKIGWIDYSSEHKNKVMAVLDLLSDKGAIDELGTGSIRDGFGDIFFPGTSTIQTRAKYFFIVSYLLMELEKEPHSSYKDFLEELAQREVDLIDTLVETNAEGVIGARARKKLKRKPSSIYWNGLRTFEFFKHAHLSLNNYAKAFLTLRRKQEADRSLGHEEGDIVNAEGAEYNSTFWQCLLPPFDWRESLSMDLTYQEAVFMKEKILTSPKSKDSLFAFLLKEEAEKVRQVDKFEAIGKMFPLPDGIRQDYEMAERFSKFISGANIRYNVLLSNHENSVALDKWRNWLDSSFVKHEFASFRYSDVLFRLQIYNPLLKRFLGEWQKTVLSGHEQEIDKLLVKREIELKSKDRAKLFNSKNYAYEDGSWLGAEKLQYRYPNSKILLQDIFDGLEDGYA</sequence>
<dbReference type="RefSeq" id="WP_244711130.1">
    <property type="nucleotide sequence ID" value="NZ_CP095073.1"/>
</dbReference>
<keyword evidence="2" id="KW-1185">Reference proteome</keyword>
<dbReference type="Proteomes" id="UP000831787">
    <property type="component" value="Chromosome"/>
</dbReference>
<dbReference type="Pfam" id="PF19888">
    <property type="entry name" value="DUF6361"/>
    <property type="match status" value="1"/>
</dbReference>
<reference evidence="1 2" key="1">
    <citation type="submission" date="2022-04" db="EMBL/GenBank/DDBJ databases">
        <title>Halobacillus sp. isolated from saltern.</title>
        <authorList>
            <person name="Won M."/>
            <person name="Lee C.-M."/>
            <person name="Woen H.-Y."/>
            <person name="Kwon S.-W."/>
        </authorList>
    </citation>
    <scope>NUCLEOTIDE SEQUENCE [LARGE SCALE GENOMIC DNA]</scope>
    <source>
        <strain evidence="1 2">SSBR10-3</strain>
    </source>
</reference>
<dbReference type="EMBL" id="CP095073">
    <property type="protein sequence ID" value="UOQ44850.1"/>
    <property type="molecule type" value="Genomic_DNA"/>
</dbReference>
<protein>
    <submittedName>
        <fullName evidence="1">DUF6361 family protein</fullName>
    </submittedName>
</protein>
<name>A0ABY4EK93_9BACI</name>
<proteinExistence type="predicted"/>
<evidence type="ECO:0000313" key="2">
    <source>
        <dbReference type="Proteomes" id="UP000831787"/>
    </source>
</evidence>